<dbReference type="EnsemblPlants" id="evm.model.04.773">
    <property type="protein sequence ID" value="cds.evm.model.04.773"/>
    <property type="gene ID" value="evm.TU.04.773"/>
</dbReference>
<protein>
    <recommendedName>
        <fullName evidence="3">CCHC-type domain-containing protein</fullName>
    </recommendedName>
</protein>
<keyword evidence="1" id="KW-0863">Zinc-finger</keyword>
<proteinExistence type="predicted"/>
<evidence type="ECO:0000259" key="3">
    <source>
        <dbReference type="PROSITE" id="PS50158"/>
    </source>
</evidence>
<dbReference type="GO" id="GO:0008270">
    <property type="term" value="F:zinc ion binding"/>
    <property type="evidence" value="ECO:0007669"/>
    <property type="project" value="UniProtKB-KW"/>
</dbReference>
<keyword evidence="1" id="KW-0479">Metal-binding</keyword>
<dbReference type="Gramene" id="evm.model.04.773">
    <property type="protein sequence ID" value="cds.evm.model.04.773"/>
    <property type="gene ID" value="evm.TU.04.773"/>
</dbReference>
<keyword evidence="5" id="KW-1185">Reference proteome</keyword>
<dbReference type="Pfam" id="PF14244">
    <property type="entry name" value="Retrotran_gag_3"/>
    <property type="match status" value="1"/>
</dbReference>
<reference evidence="4" key="1">
    <citation type="submission" date="2018-11" db="EMBL/GenBank/DDBJ databases">
        <authorList>
            <person name="Grassa J C."/>
        </authorList>
    </citation>
    <scope>NUCLEOTIDE SEQUENCE [LARGE SCALE GENOMIC DNA]</scope>
</reference>
<evidence type="ECO:0000313" key="5">
    <source>
        <dbReference type="Proteomes" id="UP000596661"/>
    </source>
</evidence>
<dbReference type="EMBL" id="UZAU01000368">
    <property type="status" value="NOT_ANNOTATED_CDS"/>
    <property type="molecule type" value="Genomic_DNA"/>
</dbReference>
<dbReference type="OMA" id="VATSWIW"/>
<keyword evidence="1" id="KW-0862">Zinc</keyword>
<dbReference type="InterPro" id="IPR001878">
    <property type="entry name" value="Znf_CCHC"/>
</dbReference>
<dbReference type="Proteomes" id="UP000596661">
    <property type="component" value="Chromosome 4"/>
</dbReference>
<dbReference type="AlphaFoldDB" id="A0A803PIP4"/>
<feature type="region of interest" description="Disordered" evidence="2">
    <location>
        <begin position="1"/>
        <end position="60"/>
    </location>
</feature>
<accession>A0A803PIP4</accession>
<sequence length="283" mass="31063">MPRTRAIGSRNSGQAPLPNNSSSILDAPPNPPIIPLASAITGDIVPPSPNATTRPVHEGSSSPYFLNSSDNPGLTLVTPLLSDKNFQSWRRDFELSVGARNKVVFLKGTLPQPPIDHPLHHHWFRCNQMVMSWILHSVSPDIKSSIMFLDTAAEMWQELNSRYDQGNGPRIFELRESLITLHQGDDSIPSLVASTQGSFTNPAIAQNPSASAADANQNHNKRMRPYCTNCHKPGHLKEKCFFLIGFPPGYGDKKKETHAVANQASTSTDPISFLANLTKPKDI</sequence>
<name>A0A803PIP4_CANSA</name>
<dbReference type="PANTHER" id="PTHR37610:SF97">
    <property type="entry name" value="RETROTRANSPOSON GAG DOMAIN-CONTAINING PROTEIN"/>
    <property type="match status" value="1"/>
</dbReference>
<feature type="domain" description="CCHC-type" evidence="3">
    <location>
        <begin position="227"/>
        <end position="240"/>
    </location>
</feature>
<dbReference type="GO" id="GO:0003676">
    <property type="term" value="F:nucleic acid binding"/>
    <property type="evidence" value="ECO:0007669"/>
    <property type="project" value="InterPro"/>
</dbReference>
<feature type="compositionally biased region" description="Polar residues" evidence="2">
    <location>
        <begin position="9"/>
        <end position="24"/>
    </location>
</feature>
<evidence type="ECO:0000256" key="2">
    <source>
        <dbReference type="SAM" id="MobiDB-lite"/>
    </source>
</evidence>
<dbReference type="InterPro" id="IPR029472">
    <property type="entry name" value="Copia-like_N"/>
</dbReference>
<evidence type="ECO:0000313" key="4">
    <source>
        <dbReference type="EnsemblPlants" id="cds.evm.model.04.773"/>
    </source>
</evidence>
<evidence type="ECO:0000256" key="1">
    <source>
        <dbReference type="PROSITE-ProRule" id="PRU00047"/>
    </source>
</evidence>
<dbReference type="PANTHER" id="PTHR37610">
    <property type="entry name" value="CCHC-TYPE DOMAIN-CONTAINING PROTEIN"/>
    <property type="match status" value="1"/>
</dbReference>
<reference evidence="4" key="2">
    <citation type="submission" date="2021-03" db="UniProtKB">
        <authorList>
            <consortium name="EnsemblPlants"/>
        </authorList>
    </citation>
    <scope>IDENTIFICATION</scope>
</reference>
<organism evidence="4 5">
    <name type="scientific">Cannabis sativa</name>
    <name type="common">Hemp</name>
    <name type="synonym">Marijuana</name>
    <dbReference type="NCBI Taxonomy" id="3483"/>
    <lineage>
        <taxon>Eukaryota</taxon>
        <taxon>Viridiplantae</taxon>
        <taxon>Streptophyta</taxon>
        <taxon>Embryophyta</taxon>
        <taxon>Tracheophyta</taxon>
        <taxon>Spermatophyta</taxon>
        <taxon>Magnoliopsida</taxon>
        <taxon>eudicotyledons</taxon>
        <taxon>Gunneridae</taxon>
        <taxon>Pentapetalae</taxon>
        <taxon>rosids</taxon>
        <taxon>fabids</taxon>
        <taxon>Rosales</taxon>
        <taxon>Cannabaceae</taxon>
        <taxon>Cannabis</taxon>
    </lineage>
</organism>
<dbReference type="PROSITE" id="PS50158">
    <property type="entry name" value="ZF_CCHC"/>
    <property type="match status" value="1"/>
</dbReference>